<dbReference type="Gene3D" id="3.30.930.10">
    <property type="entry name" value="Bira Bifunctional Protein, Domain 2"/>
    <property type="match status" value="1"/>
</dbReference>
<dbReference type="InterPro" id="IPR004154">
    <property type="entry name" value="Anticodon-bd"/>
</dbReference>
<evidence type="ECO:0000256" key="1">
    <source>
        <dbReference type="ARBA" id="ARBA00008226"/>
    </source>
</evidence>
<comment type="caution">
    <text evidence="10">The sequence shown here is derived from an EMBL/GenBank/DDBJ whole genome shotgun (WGS) entry which is preliminary data.</text>
</comment>
<evidence type="ECO:0000256" key="6">
    <source>
        <dbReference type="ARBA" id="ARBA00047639"/>
    </source>
</evidence>
<dbReference type="GO" id="GO:0005737">
    <property type="term" value="C:cytoplasm"/>
    <property type="evidence" value="ECO:0007669"/>
    <property type="project" value="UniProtKB-SubCell"/>
</dbReference>
<dbReference type="InterPro" id="IPR045864">
    <property type="entry name" value="aa-tRNA-synth_II/BPL/LPL"/>
</dbReference>
<keyword evidence="5 7" id="KW-0030">Aminoacyl-tRNA synthetase</keyword>
<organism evidence="10 11">
    <name type="scientific">Candidatus Amesbacteria bacterium GW2011_GWA2_47_11</name>
    <dbReference type="NCBI Taxonomy" id="1618357"/>
    <lineage>
        <taxon>Bacteria</taxon>
        <taxon>Candidatus Amesiibacteriota</taxon>
    </lineage>
</organism>
<dbReference type="GO" id="GO:0005524">
    <property type="term" value="F:ATP binding"/>
    <property type="evidence" value="ECO:0007669"/>
    <property type="project" value="UniProtKB-UniRule"/>
</dbReference>
<evidence type="ECO:0000256" key="2">
    <source>
        <dbReference type="ARBA" id="ARBA00022741"/>
    </source>
</evidence>
<dbReference type="InterPro" id="IPR036621">
    <property type="entry name" value="Anticodon-bd_dom_sf"/>
</dbReference>
<dbReference type="EC" id="6.1.1.21" evidence="7"/>
<dbReference type="HAMAP" id="MF_00127">
    <property type="entry name" value="His_tRNA_synth"/>
    <property type="match status" value="1"/>
</dbReference>
<name>A0A0G1RH45_9BACT</name>
<protein>
    <recommendedName>
        <fullName evidence="7">Histidine--tRNA ligase</fullName>
        <ecNumber evidence="7">6.1.1.21</ecNumber>
    </recommendedName>
    <alternativeName>
        <fullName evidence="7">Histidyl-tRNA synthetase</fullName>
        <shortName evidence="7">HisRS</shortName>
    </alternativeName>
</protein>
<dbReference type="PATRIC" id="fig|1618357.3.peg.497"/>
<evidence type="ECO:0000256" key="4">
    <source>
        <dbReference type="ARBA" id="ARBA00022917"/>
    </source>
</evidence>
<dbReference type="AlphaFoldDB" id="A0A0G1RH45"/>
<feature type="domain" description="Aminoacyl-transfer RNA synthetases class-II family profile" evidence="9">
    <location>
        <begin position="20"/>
        <end position="320"/>
    </location>
</feature>
<accession>A0A0G1RH45</accession>
<comment type="similarity">
    <text evidence="1 7">Belongs to the class-II aminoacyl-tRNA synthetase family.</text>
</comment>
<evidence type="ECO:0000256" key="3">
    <source>
        <dbReference type="ARBA" id="ARBA00022840"/>
    </source>
</evidence>
<feature type="binding site" evidence="8">
    <location>
        <position position="242"/>
    </location>
    <ligand>
        <name>L-histidine</name>
        <dbReference type="ChEBI" id="CHEBI:57595"/>
    </ligand>
</feature>
<feature type="binding site" evidence="8">
    <location>
        <position position="126"/>
    </location>
    <ligand>
        <name>L-histidine</name>
        <dbReference type="ChEBI" id="CHEBI:57595"/>
    </ligand>
</feature>
<keyword evidence="7" id="KW-0436">Ligase</keyword>
<evidence type="ECO:0000256" key="8">
    <source>
        <dbReference type="PIRSR" id="PIRSR001549-1"/>
    </source>
</evidence>
<dbReference type="PANTHER" id="PTHR11476">
    <property type="entry name" value="HISTIDYL-TRNA SYNTHETASE"/>
    <property type="match status" value="1"/>
</dbReference>
<dbReference type="Gene3D" id="3.40.50.800">
    <property type="entry name" value="Anticodon-binding domain"/>
    <property type="match status" value="1"/>
</dbReference>
<keyword evidence="2 7" id="KW-0547">Nucleotide-binding</keyword>
<dbReference type="SUPFAM" id="SSF52954">
    <property type="entry name" value="Class II aaRS ABD-related"/>
    <property type="match status" value="1"/>
</dbReference>
<dbReference type="InterPro" id="IPR041715">
    <property type="entry name" value="HisRS-like_core"/>
</dbReference>
<proteinExistence type="inferred from homology"/>
<keyword evidence="7" id="KW-0963">Cytoplasm</keyword>
<dbReference type="NCBIfam" id="TIGR00442">
    <property type="entry name" value="hisS"/>
    <property type="match status" value="1"/>
</dbReference>
<evidence type="ECO:0000256" key="7">
    <source>
        <dbReference type="HAMAP-Rule" id="MF_00127"/>
    </source>
</evidence>
<dbReference type="GO" id="GO:0004821">
    <property type="term" value="F:histidine-tRNA ligase activity"/>
    <property type="evidence" value="ECO:0007669"/>
    <property type="project" value="UniProtKB-UniRule"/>
</dbReference>
<feature type="binding site" evidence="8">
    <location>
        <position position="108"/>
    </location>
    <ligand>
        <name>L-histidine</name>
        <dbReference type="ChEBI" id="CHEBI:57595"/>
    </ligand>
</feature>
<dbReference type="PIRSF" id="PIRSF001549">
    <property type="entry name" value="His-tRNA_synth"/>
    <property type="match status" value="1"/>
</dbReference>
<feature type="binding site" evidence="8">
    <location>
        <begin position="78"/>
        <end position="80"/>
    </location>
    <ligand>
        <name>L-histidine</name>
        <dbReference type="ChEBI" id="CHEBI:57595"/>
    </ligand>
</feature>
<reference evidence="10 11" key="1">
    <citation type="journal article" date="2015" name="Nature">
        <title>rRNA introns, odd ribosomes, and small enigmatic genomes across a large radiation of phyla.</title>
        <authorList>
            <person name="Brown C.T."/>
            <person name="Hug L.A."/>
            <person name="Thomas B.C."/>
            <person name="Sharon I."/>
            <person name="Castelle C.J."/>
            <person name="Singh A."/>
            <person name="Wilkins M.J."/>
            <person name="Williams K.H."/>
            <person name="Banfield J.F."/>
        </authorList>
    </citation>
    <scope>NUCLEOTIDE SEQUENCE [LARGE SCALE GENOMIC DNA]</scope>
</reference>
<evidence type="ECO:0000256" key="5">
    <source>
        <dbReference type="ARBA" id="ARBA00023146"/>
    </source>
</evidence>
<dbReference type="Pfam" id="PF03129">
    <property type="entry name" value="HGTP_anticodon"/>
    <property type="match status" value="1"/>
</dbReference>
<evidence type="ECO:0000313" key="10">
    <source>
        <dbReference type="EMBL" id="KKU56397.1"/>
    </source>
</evidence>
<dbReference type="EMBL" id="LCNM01000009">
    <property type="protein sequence ID" value="KKU56397.1"/>
    <property type="molecule type" value="Genomic_DNA"/>
</dbReference>
<dbReference type="InterPro" id="IPR004516">
    <property type="entry name" value="HisRS/HisZ"/>
</dbReference>
<dbReference type="Pfam" id="PF13393">
    <property type="entry name" value="tRNA-synt_His"/>
    <property type="match status" value="2"/>
</dbReference>
<dbReference type="PROSITE" id="PS50862">
    <property type="entry name" value="AA_TRNA_LIGASE_II"/>
    <property type="match status" value="1"/>
</dbReference>
<comment type="subunit">
    <text evidence="7">Homodimer.</text>
</comment>
<dbReference type="InterPro" id="IPR015807">
    <property type="entry name" value="His-tRNA-ligase"/>
</dbReference>
<keyword evidence="4 7" id="KW-0648">Protein biosynthesis</keyword>
<dbReference type="PANTHER" id="PTHR11476:SF7">
    <property type="entry name" value="HISTIDINE--TRNA LIGASE"/>
    <property type="match status" value="1"/>
</dbReference>
<evidence type="ECO:0000313" key="11">
    <source>
        <dbReference type="Proteomes" id="UP000034607"/>
    </source>
</evidence>
<comment type="catalytic activity">
    <reaction evidence="6 7">
        <text>tRNA(His) + L-histidine + ATP = L-histidyl-tRNA(His) + AMP + diphosphate + H(+)</text>
        <dbReference type="Rhea" id="RHEA:17313"/>
        <dbReference type="Rhea" id="RHEA-COMP:9665"/>
        <dbReference type="Rhea" id="RHEA-COMP:9689"/>
        <dbReference type="ChEBI" id="CHEBI:15378"/>
        <dbReference type="ChEBI" id="CHEBI:30616"/>
        <dbReference type="ChEBI" id="CHEBI:33019"/>
        <dbReference type="ChEBI" id="CHEBI:57595"/>
        <dbReference type="ChEBI" id="CHEBI:78442"/>
        <dbReference type="ChEBI" id="CHEBI:78527"/>
        <dbReference type="ChEBI" id="CHEBI:456215"/>
        <dbReference type="EC" id="6.1.1.21"/>
    </reaction>
</comment>
<dbReference type="CDD" id="cd00773">
    <property type="entry name" value="HisRS-like_core"/>
    <property type="match status" value="1"/>
</dbReference>
<dbReference type="InterPro" id="IPR006195">
    <property type="entry name" value="aa-tRNA-synth_II"/>
</dbReference>
<feature type="binding site" evidence="8">
    <location>
        <position position="122"/>
    </location>
    <ligand>
        <name>L-histidine</name>
        <dbReference type="ChEBI" id="CHEBI:57595"/>
    </ligand>
</feature>
<keyword evidence="3 7" id="KW-0067">ATP-binding</keyword>
<sequence>MSTTLPLKGFRDFLPPQAWVRQWLKNKIIPVLESWGYEPLETPTLEPAELFAGEIGEDEKLFYKFTDLGGREVMLRYDQTLPTCRVVAQNINQLTFPWRRYQIQSNFRAEKPQAGRFREFTQIDFDIFGVESRIADAEVIALTLEVYRQLGFKEVTALINSRELLKDLPYPAIVAIDKLGKIGEPGFIDDMNSKGISTAQAQKYLDYVKNLQPNEEIKTIYAYLKGLGYPDSWYRFQPTLARSFSYSQGPIWEIIIPGYTAGSVAGGERYDGIFQKLIGKSFPGTGIALGFDRTLEAVQQFGLAPAYPQPTRILVTIFSPEFFPNSLSLSLSLRSQGVNTELYPDPEAKLDKQLKYASKKGIPYVVILGPEEIAKNQVMLKTLSTGTQQQTSPSEIPSLLSK</sequence>
<dbReference type="GO" id="GO:0006427">
    <property type="term" value="P:histidyl-tRNA aminoacylation"/>
    <property type="evidence" value="ECO:0007669"/>
    <property type="project" value="UniProtKB-UniRule"/>
</dbReference>
<dbReference type="SUPFAM" id="SSF55681">
    <property type="entry name" value="Class II aaRS and biotin synthetases"/>
    <property type="match status" value="1"/>
</dbReference>
<comment type="subcellular location">
    <subcellularLocation>
        <location evidence="7">Cytoplasm</location>
    </subcellularLocation>
</comment>
<gene>
    <name evidence="7" type="primary">hisS</name>
    <name evidence="10" type="ORF">UX78_C0009G0009</name>
</gene>
<evidence type="ECO:0000259" key="9">
    <source>
        <dbReference type="PROSITE" id="PS50862"/>
    </source>
</evidence>
<dbReference type="Proteomes" id="UP000034607">
    <property type="component" value="Unassembled WGS sequence"/>
</dbReference>